<evidence type="ECO:0000313" key="2">
    <source>
        <dbReference type="Proteomes" id="UP000233769"/>
    </source>
</evidence>
<sequence>MMVALAERRGLSGKHGAGGFAESVTRAILPAARLTRRDRYELPRLGSRPCLAVPWLSDDGSRRVARHAGPWPIRE</sequence>
<protein>
    <submittedName>
        <fullName evidence="1">Uncharacterized protein</fullName>
    </submittedName>
</protein>
<dbReference type="AlphaFoldDB" id="A0A2N9ARN4"/>
<name>A0A2N9ARN4_METEX</name>
<organism evidence="1 2">
    <name type="scientific">Methylorubrum extorquens</name>
    <name type="common">Methylobacterium dichloromethanicum</name>
    <name type="synonym">Methylobacterium extorquens</name>
    <dbReference type="NCBI Taxonomy" id="408"/>
    <lineage>
        <taxon>Bacteria</taxon>
        <taxon>Pseudomonadati</taxon>
        <taxon>Pseudomonadota</taxon>
        <taxon>Alphaproteobacteria</taxon>
        <taxon>Hyphomicrobiales</taxon>
        <taxon>Methylobacteriaceae</taxon>
        <taxon>Methylorubrum</taxon>
    </lineage>
</organism>
<dbReference type="EMBL" id="LT962688">
    <property type="protein sequence ID" value="SOR29932.1"/>
    <property type="molecule type" value="Genomic_DNA"/>
</dbReference>
<gene>
    <name evidence="1" type="ORF">TK0001_3330</name>
</gene>
<dbReference type="Proteomes" id="UP000233769">
    <property type="component" value="Chromosome tk0001"/>
</dbReference>
<accession>A0A2N9ARN4</accession>
<evidence type="ECO:0000313" key="1">
    <source>
        <dbReference type="EMBL" id="SOR29932.1"/>
    </source>
</evidence>
<proteinExistence type="predicted"/>
<reference evidence="2" key="1">
    <citation type="submission" date="2017-10" db="EMBL/GenBank/DDBJ databases">
        <authorList>
            <person name="Regsiter A."/>
            <person name="William W."/>
        </authorList>
    </citation>
    <scope>NUCLEOTIDE SEQUENCE [LARGE SCALE GENOMIC DNA]</scope>
</reference>